<comment type="similarity">
    <text evidence="6 7">Belongs to the FliO/MopB family.</text>
</comment>
<reference evidence="8 9" key="1">
    <citation type="journal article" date="2019" name="Int. J. Syst. Evol. Microbiol.">
        <title>The Global Catalogue of Microorganisms (GCM) 10K type strain sequencing project: providing services to taxonomists for standard genome sequencing and annotation.</title>
        <authorList>
            <consortium name="The Broad Institute Genomics Platform"/>
            <consortium name="The Broad Institute Genome Sequencing Center for Infectious Disease"/>
            <person name="Wu L."/>
            <person name="Ma J."/>
        </authorList>
    </citation>
    <scope>NUCLEOTIDE SEQUENCE [LARGE SCALE GENOMIC DNA]</scope>
    <source>
        <strain evidence="8 9">JCM 14162</strain>
    </source>
</reference>
<dbReference type="Proteomes" id="UP001500713">
    <property type="component" value="Unassembled WGS sequence"/>
</dbReference>
<proteinExistence type="inferred from homology"/>
<dbReference type="InterPro" id="IPR022781">
    <property type="entry name" value="Flagellar_biosynth_FliO"/>
</dbReference>
<evidence type="ECO:0000256" key="5">
    <source>
        <dbReference type="ARBA" id="ARBA00023143"/>
    </source>
</evidence>
<dbReference type="PANTHER" id="PTHR38766">
    <property type="entry name" value="FLAGELLAR PROTEIN FLIO"/>
    <property type="match status" value="1"/>
</dbReference>
<evidence type="ECO:0000313" key="8">
    <source>
        <dbReference type="EMBL" id="GAA0480703.1"/>
    </source>
</evidence>
<dbReference type="Pfam" id="PF04347">
    <property type="entry name" value="FliO"/>
    <property type="match status" value="1"/>
</dbReference>
<evidence type="ECO:0000313" key="9">
    <source>
        <dbReference type="Proteomes" id="UP001500713"/>
    </source>
</evidence>
<evidence type="ECO:0000256" key="6">
    <source>
        <dbReference type="ARBA" id="ARBA00037937"/>
    </source>
</evidence>
<keyword evidence="5 7" id="KW-0975">Bacterial flagellum</keyword>
<keyword evidence="3 7" id="KW-1133">Transmembrane helix</keyword>
<dbReference type="NCBIfam" id="TIGR03500">
    <property type="entry name" value="FliO_TIGR"/>
    <property type="match status" value="1"/>
</dbReference>
<name>A0ABN1ANJ7_9SPHN</name>
<evidence type="ECO:0000256" key="7">
    <source>
        <dbReference type="RuleBase" id="RU362064"/>
    </source>
</evidence>
<keyword evidence="4 7" id="KW-0472">Membrane</keyword>
<evidence type="ECO:0000256" key="4">
    <source>
        <dbReference type="ARBA" id="ARBA00023136"/>
    </source>
</evidence>
<dbReference type="PANTHER" id="PTHR38766:SF1">
    <property type="entry name" value="FLAGELLAR PROTEIN FLIO"/>
    <property type="match status" value="1"/>
</dbReference>
<dbReference type="RefSeq" id="WP_229953594.1">
    <property type="nucleotide sequence ID" value="NZ_BAAAEM010000003.1"/>
</dbReference>
<keyword evidence="9" id="KW-1185">Reference proteome</keyword>
<comment type="caution">
    <text evidence="8">The sequence shown here is derived from an EMBL/GenBank/DDBJ whole genome shotgun (WGS) entry which is preliminary data.</text>
</comment>
<evidence type="ECO:0000256" key="2">
    <source>
        <dbReference type="ARBA" id="ARBA00022692"/>
    </source>
</evidence>
<keyword evidence="2 7" id="KW-0812">Transmembrane</keyword>
<sequence length="124" mass="13364">MGVGTVVSSIMAIVIAMVVVLGMAWGVIWLLRKLQDRTMSEAGEGGSERPMRFIRALPLGQRERLVLVEIGGEQLLLGVGGGIITMLAEWDQHGQRINSTHGGADDPPRKIDPAILASLREARP</sequence>
<evidence type="ECO:0000256" key="1">
    <source>
        <dbReference type="ARBA" id="ARBA00022475"/>
    </source>
</evidence>
<feature type="transmembrane region" description="Helical" evidence="7">
    <location>
        <begin position="6"/>
        <end position="31"/>
    </location>
</feature>
<protein>
    <recommendedName>
        <fullName evidence="7">Flagellar protein</fullName>
    </recommendedName>
</protein>
<dbReference type="InterPro" id="IPR052205">
    <property type="entry name" value="FliO/MopB"/>
</dbReference>
<evidence type="ECO:0000256" key="3">
    <source>
        <dbReference type="ARBA" id="ARBA00022989"/>
    </source>
</evidence>
<keyword evidence="1 7" id="KW-1003">Cell membrane</keyword>
<organism evidence="8 9">
    <name type="scientific">Parasphingorhabdus litoris</name>
    <dbReference type="NCBI Taxonomy" id="394733"/>
    <lineage>
        <taxon>Bacteria</taxon>
        <taxon>Pseudomonadati</taxon>
        <taxon>Pseudomonadota</taxon>
        <taxon>Alphaproteobacteria</taxon>
        <taxon>Sphingomonadales</taxon>
        <taxon>Sphingomonadaceae</taxon>
        <taxon>Parasphingorhabdus</taxon>
    </lineage>
</organism>
<accession>A0ABN1ANJ7</accession>
<dbReference type="EMBL" id="BAAAEM010000003">
    <property type="protein sequence ID" value="GAA0480703.1"/>
    <property type="molecule type" value="Genomic_DNA"/>
</dbReference>
<comment type="subcellular location">
    <subcellularLocation>
        <location evidence="7">Cell membrane</location>
    </subcellularLocation>
    <subcellularLocation>
        <location evidence="7">Bacterial flagellum basal body</location>
    </subcellularLocation>
</comment>
<gene>
    <name evidence="8" type="ORF">GCM10009096_23480</name>
</gene>